<evidence type="ECO:0000313" key="3">
    <source>
        <dbReference type="Proteomes" id="UP000774570"/>
    </source>
</evidence>
<dbReference type="Proteomes" id="UP000774570">
    <property type="component" value="Unassembled WGS sequence"/>
</dbReference>
<evidence type="ECO:0000256" key="1">
    <source>
        <dbReference type="SAM" id="Phobius"/>
    </source>
</evidence>
<dbReference type="RefSeq" id="WP_220167342.1">
    <property type="nucleotide sequence ID" value="NZ_JAIBOA010000010.1"/>
</dbReference>
<organism evidence="2 3">
    <name type="scientific">Actinomadura parmotrematis</name>
    <dbReference type="NCBI Taxonomy" id="2864039"/>
    <lineage>
        <taxon>Bacteria</taxon>
        <taxon>Bacillati</taxon>
        <taxon>Actinomycetota</taxon>
        <taxon>Actinomycetes</taxon>
        <taxon>Streptosporangiales</taxon>
        <taxon>Thermomonosporaceae</taxon>
        <taxon>Actinomadura</taxon>
    </lineage>
</organism>
<keyword evidence="1" id="KW-0472">Membrane</keyword>
<gene>
    <name evidence="2" type="ORF">K1Y72_17110</name>
</gene>
<comment type="caution">
    <text evidence="2">The sequence shown here is derived from an EMBL/GenBank/DDBJ whole genome shotgun (WGS) entry which is preliminary data.</text>
</comment>
<keyword evidence="3" id="KW-1185">Reference proteome</keyword>
<evidence type="ECO:0000313" key="2">
    <source>
        <dbReference type="EMBL" id="MBW8484107.1"/>
    </source>
</evidence>
<accession>A0ABS7FWZ6</accession>
<dbReference type="EMBL" id="JAIBOA010000010">
    <property type="protein sequence ID" value="MBW8484107.1"/>
    <property type="molecule type" value="Genomic_DNA"/>
</dbReference>
<feature type="transmembrane region" description="Helical" evidence="1">
    <location>
        <begin position="12"/>
        <end position="28"/>
    </location>
</feature>
<name>A0ABS7FWZ6_9ACTN</name>
<keyword evidence="1" id="KW-0812">Transmembrane</keyword>
<protein>
    <recommendedName>
        <fullName evidence="4">DUF4760 domain-containing protein</fullName>
    </recommendedName>
</protein>
<proteinExistence type="predicted"/>
<keyword evidence="1" id="KW-1133">Transmembrane helix</keyword>
<evidence type="ECO:0008006" key="4">
    <source>
        <dbReference type="Google" id="ProtNLM"/>
    </source>
</evidence>
<sequence length="168" mass="19692">MNLTENEVRLLIAAIPALGSVFVSYIAIRSNRTTSRDALSHQERVTQEERLWNKRADIYIELLEFVEKINTSDYIRKEGEYTTFRANEDFKKRLQKIESKINAFASQRILDIWFNVHENRRVSAFLDSSPEFTTPDDRKVFDNQLASFKKSLNDRIREELGSTNRDVA</sequence>
<reference evidence="2 3" key="1">
    <citation type="submission" date="2021-07" db="EMBL/GenBank/DDBJ databases">
        <title>Actinomadura sp. PM05-2 isolated from lichen.</title>
        <authorList>
            <person name="Somphong A."/>
            <person name="Phongsopitanun W."/>
            <person name="Tanasupawat S."/>
            <person name="Peongsungnone V."/>
        </authorList>
    </citation>
    <scope>NUCLEOTIDE SEQUENCE [LARGE SCALE GENOMIC DNA]</scope>
    <source>
        <strain evidence="2 3">PM05-2</strain>
    </source>
</reference>